<dbReference type="OrthoDB" id="9901379at2"/>
<evidence type="ECO:0000313" key="3">
    <source>
        <dbReference type="Proteomes" id="UP000305921"/>
    </source>
</evidence>
<dbReference type="AlphaFoldDB" id="A0A5R9DWG1"/>
<keyword evidence="1" id="KW-0472">Membrane</keyword>
<proteinExistence type="predicted"/>
<sequence>MSCTAQHGISHPFPHRWCTRAGRTVIVLGMLPALFGGGTSVTVLALVAFATLGLLMAVGVRRAAQGAPKRPARPVRAAAALITDALVLLIASGLVIGAQLSGGSGAVLFSTGGLFTMAGFLGLCVVHHCAHRGSRRRARRY</sequence>
<reference evidence="2 3" key="1">
    <citation type="submission" date="2019-05" db="EMBL/GenBank/DDBJ databases">
        <title>Streptomyces marianii sp. nov., a novel marine actinomycete from southern coast of India.</title>
        <authorList>
            <person name="Iniyan A.M."/>
            <person name="Wink J."/>
            <person name="Ramprasad E."/>
            <person name="Ramana C.V."/>
            <person name="Bunk B."/>
            <person name="Sproer C."/>
            <person name="Joseph F.-J.R.S."/>
            <person name="Vincent S.G.P."/>
        </authorList>
    </citation>
    <scope>NUCLEOTIDE SEQUENCE [LARGE SCALE GENOMIC DNA]</scope>
    <source>
        <strain evidence="2 3">ICN19</strain>
    </source>
</reference>
<gene>
    <name evidence="2" type="ORF">FEF34_38025</name>
</gene>
<organism evidence="2 3">
    <name type="scientific">Streptomyces marianii</name>
    <dbReference type="NCBI Taxonomy" id="1817406"/>
    <lineage>
        <taxon>Bacteria</taxon>
        <taxon>Bacillati</taxon>
        <taxon>Actinomycetota</taxon>
        <taxon>Actinomycetes</taxon>
        <taxon>Kitasatosporales</taxon>
        <taxon>Streptomycetaceae</taxon>
        <taxon>Streptomyces</taxon>
    </lineage>
</organism>
<feature type="transmembrane region" description="Helical" evidence="1">
    <location>
        <begin position="78"/>
        <end position="100"/>
    </location>
</feature>
<dbReference type="EMBL" id="VAWE01000002">
    <property type="protein sequence ID" value="TLQ39202.1"/>
    <property type="molecule type" value="Genomic_DNA"/>
</dbReference>
<keyword evidence="3" id="KW-1185">Reference proteome</keyword>
<comment type="caution">
    <text evidence="2">The sequence shown here is derived from an EMBL/GenBank/DDBJ whole genome shotgun (WGS) entry which is preliminary data.</text>
</comment>
<dbReference type="Proteomes" id="UP000305921">
    <property type="component" value="Unassembled WGS sequence"/>
</dbReference>
<feature type="transmembrane region" description="Helical" evidence="1">
    <location>
        <begin position="33"/>
        <end position="58"/>
    </location>
</feature>
<evidence type="ECO:0000313" key="2">
    <source>
        <dbReference type="EMBL" id="TLQ39202.1"/>
    </source>
</evidence>
<keyword evidence="1" id="KW-1133">Transmembrane helix</keyword>
<evidence type="ECO:0000256" key="1">
    <source>
        <dbReference type="SAM" id="Phobius"/>
    </source>
</evidence>
<dbReference type="RefSeq" id="WP_138058014.1">
    <property type="nucleotide sequence ID" value="NZ_VAWE01000002.1"/>
</dbReference>
<feature type="transmembrane region" description="Helical" evidence="1">
    <location>
        <begin position="106"/>
        <end position="130"/>
    </location>
</feature>
<accession>A0A5R9DWG1</accession>
<name>A0A5R9DWG1_9ACTN</name>
<protein>
    <submittedName>
        <fullName evidence="2">Uncharacterized protein</fullName>
    </submittedName>
</protein>
<keyword evidence="1" id="KW-0812">Transmembrane</keyword>